<accession>A0A8T0GZV7</accession>
<evidence type="ECO:0000256" key="1">
    <source>
        <dbReference type="SAM" id="MobiDB-lite"/>
    </source>
</evidence>
<name>A0A8T0GZV7_CERPU</name>
<comment type="caution">
    <text evidence="2">The sequence shown here is derived from an EMBL/GenBank/DDBJ whole genome shotgun (WGS) entry which is preliminary data.</text>
</comment>
<feature type="compositionally biased region" description="Basic and acidic residues" evidence="1">
    <location>
        <begin position="90"/>
        <end position="108"/>
    </location>
</feature>
<evidence type="ECO:0000313" key="3">
    <source>
        <dbReference type="Proteomes" id="UP000822688"/>
    </source>
</evidence>
<sequence>MWVISNSALKVGEVHAAVRVGVHCSCRSSSRAWASRTPHEGIVVVVVDMSKTRTPSRSRPRVHHSPRPPPGTKSSRQDCSLAHATPLQRPSDRRDGDLDSDKAPARPG</sequence>
<protein>
    <submittedName>
        <fullName evidence="2">Uncharacterized protein</fullName>
    </submittedName>
</protein>
<proteinExistence type="predicted"/>
<feature type="region of interest" description="Disordered" evidence="1">
    <location>
        <begin position="50"/>
        <end position="108"/>
    </location>
</feature>
<organism evidence="2 3">
    <name type="scientific">Ceratodon purpureus</name>
    <name type="common">Fire moss</name>
    <name type="synonym">Dicranum purpureum</name>
    <dbReference type="NCBI Taxonomy" id="3225"/>
    <lineage>
        <taxon>Eukaryota</taxon>
        <taxon>Viridiplantae</taxon>
        <taxon>Streptophyta</taxon>
        <taxon>Embryophyta</taxon>
        <taxon>Bryophyta</taxon>
        <taxon>Bryophytina</taxon>
        <taxon>Bryopsida</taxon>
        <taxon>Dicranidae</taxon>
        <taxon>Pseudoditrichales</taxon>
        <taxon>Ditrichaceae</taxon>
        <taxon>Ceratodon</taxon>
    </lineage>
</organism>
<feature type="compositionally biased region" description="Basic residues" evidence="1">
    <location>
        <begin position="54"/>
        <end position="66"/>
    </location>
</feature>
<evidence type="ECO:0000313" key="2">
    <source>
        <dbReference type="EMBL" id="KAG0565186.1"/>
    </source>
</evidence>
<dbReference type="AlphaFoldDB" id="A0A8T0GZV7"/>
<reference evidence="2" key="1">
    <citation type="submission" date="2020-06" db="EMBL/GenBank/DDBJ databases">
        <title>WGS assembly of Ceratodon purpureus strain R40.</title>
        <authorList>
            <person name="Carey S.B."/>
            <person name="Jenkins J."/>
            <person name="Shu S."/>
            <person name="Lovell J.T."/>
            <person name="Sreedasyam A."/>
            <person name="Maumus F."/>
            <person name="Tiley G.P."/>
            <person name="Fernandez-Pozo N."/>
            <person name="Barry K."/>
            <person name="Chen C."/>
            <person name="Wang M."/>
            <person name="Lipzen A."/>
            <person name="Daum C."/>
            <person name="Saski C.A."/>
            <person name="Payton A.C."/>
            <person name="Mcbreen J.C."/>
            <person name="Conrad R.E."/>
            <person name="Kollar L.M."/>
            <person name="Olsson S."/>
            <person name="Huttunen S."/>
            <person name="Landis J.B."/>
            <person name="Wickett N.J."/>
            <person name="Johnson M.G."/>
            <person name="Rensing S.A."/>
            <person name="Grimwood J."/>
            <person name="Schmutz J."/>
            <person name="Mcdaniel S.F."/>
        </authorList>
    </citation>
    <scope>NUCLEOTIDE SEQUENCE</scope>
    <source>
        <strain evidence="2">R40</strain>
    </source>
</reference>
<gene>
    <name evidence="2" type="ORF">KC19_8G171300</name>
</gene>
<dbReference type="EMBL" id="CM026429">
    <property type="protein sequence ID" value="KAG0565186.1"/>
    <property type="molecule type" value="Genomic_DNA"/>
</dbReference>
<keyword evidence="3" id="KW-1185">Reference proteome</keyword>
<dbReference type="Proteomes" id="UP000822688">
    <property type="component" value="Chromosome 8"/>
</dbReference>